<proteinExistence type="predicted"/>
<reference evidence="1" key="1">
    <citation type="journal article" date="2020" name="Cell">
        <title>Large-Scale Comparative Analyses of Tick Genomes Elucidate Their Genetic Diversity and Vector Capacities.</title>
        <authorList>
            <consortium name="Tick Genome and Microbiome Consortium (TIGMIC)"/>
            <person name="Jia N."/>
            <person name="Wang J."/>
            <person name="Shi W."/>
            <person name="Du L."/>
            <person name="Sun Y."/>
            <person name="Zhan W."/>
            <person name="Jiang J.F."/>
            <person name="Wang Q."/>
            <person name="Zhang B."/>
            <person name="Ji P."/>
            <person name="Bell-Sakyi L."/>
            <person name="Cui X.M."/>
            <person name="Yuan T.T."/>
            <person name="Jiang B.G."/>
            <person name="Yang W.F."/>
            <person name="Lam T.T."/>
            <person name="Chang Q.C."/>
            <person name="Ding S.J."/>
            <person name="Wang X.J."/>
            <person name="Zhu J.G."/>
            <person name="Ruan X.D."/>
            <person name="Zhao L."/>
            <person name="Wei J.T."/>
            <person name="Ye R.Z."/>
            <person name="Que T.C."/>
            <person name="Du C.H."/>
            <person name="Zhou Y.H."/>
            <person name="Cheng J.X."/>
            <person name="Dai P.F."/>
            <person name="Guo W.B."/>
            <person name="Han X.H."/>
            <person name="Huang E.J."/>
            <person name="Li L.F."/>
            <person name="Wei W."/>
            <person name="Gao Y.C."/>
            <person name="Liu J.Z."/>
            <person name="Shao H.Z."/>
            <person name="Wang X."/>
            <person name="Wang C.C."/>
            <person name="Yang T.C."/>
            <person name="Huo Q.B."/>
            <person name="Li W."/>
            <person name="Chen H.Y."/>
            <person name="Chen S.E."/>
            <person name="Zhou L.G."/>
            <person name="Ni X.B."/>
            <person name="Tian J.H."/>
            <person name="Sheng Y."/>
            <person name="Liu T."/>
            <person name="Pan Y.S."/>
            <person name="Xia L.Y."/>
            <person name="Li J."/>
            <person name="Zhao F."/>
            <person name="Cao W.C."/>
        </authorList>
    </citation>
    <scope>NUCLEOTIDE SEQUENCE</scope>
    <source>
        <strain evidence="1">Rmic-2018</strain>
    </source>
</reference>
<evidence type="ECO:0000313" key="2">
    <source>
        <dbReference type="Proteomes" id="UP000821866"/>
    </source>
</evidence>
<keyword evidence="2" id="KW-1185">Reference proteome</keyword>
<reference evidence="1" key="2">
    <citation type="submission" date="2021-09" db="EMBL/GenBank/DDBJ databases">
        <authorList>
            <person name="Jia N."/>
            <person name="Wang J."/>
            <person name="Shi W."/>
            <person name="Du L."/>
            <person name="Sun Y."/>
            <person name="Zhan W."/>
            <person name="Jiang J."/>
            <person name="Wang Q."/>
            <person name="Zhang B."/>
            <person name="Ji P."/>
            <person name="Sakyi L.B."/>
            <person name="Cui X."/>
            <person name="Yuan T."/>
            <person name="Jiang B."/>
            <person name="Yang W."/>
            <person name="Lam T.T.-Y."/>
            <person name="Chang Q."/>
            <person name="Ding S."/>
            <person name="Wang X."/>
            <person name="Zhu J."/>
            <person name="Ruan X."/>
            <person name="Zhao L."/>
            <person name="Wei J."/>
            <person name="Que T."/>
            <person name="Du C."/>
            <person name="Cheng J."/>
            <person name="Dai P."/>
            <person name="Han X."/>
            <person name="Huang E."/>
            <person name="Gao Y."/>
            <person name="Liu J."/>
            <person name="Shao H."/>
            <person name="Ye R."/>
            <person name="Li L."/>
            <person name="Wei W."/>
            <person name="Wang X."/>
            <person name="Wang C."/>
            <person name="Huo Q."/>
            <person name="Li W."/>
            <person name="Guo W."/>
            <person name="Chen H."/>
            <person name="Chen S."/>
            <person name="Zhou L."/>
            <person name="Zhou L."/>
            <person name="Ni X."/>
            <person name="Tian J."/>
            <person name="Zhou Y."/>
            <person name="Sheng Y."/>
            <person name="Liu T."/>
            <person name="Pan Y."/>
            <person name="Xia L."/>
            <person name="Li J."/>
            <person name="Zhao F."/>
            <person name="Cao W."/>
        </authorList>
    </citation>
    <scope>NUCLEOTIDE SEQUENCE</scope>
    <source>
        <strain evidence="1">Rmic-2018</strain>
        <tissue evidence="1">Larvae</tissue>
    </source>
</reference>
<evidence type="ECO:0000313" key="1">
    <source>
        <dbReference type="EMBL" id="KAH8040213.1"/>
    </source>
</evidence>
<accession>A0A9J6F1E4</accession>
<dbReference type="EMBL" id="JABSTU010000001">
    <property type="protein sequence ID" value="KAH8040213.1"/>
    <property type="molecule type" value="Genomic_DNA"/>
</dbReference>
<name>A0A9J6F1E4_RHIMP</name>
<gene>
    <name evidence="1" type="ORF">HPB51_009761</name>
</gene>
<sequence>MELPSLRQCTVCRLLADIGFKHEKKSRNLLLIDRNDITDRRNRYHRDLERYRAEGPKIFYLDETWVTAGHTRSIVWRDTVVEEARTLVRSNKWFYDGSKTTFWEGSAPDPS</sequence>
<protein>
    <submittedName>
        <fullName evidence="1">Uncharacterized protein</fullName>
    </submittedName>
</protein>
<comment type="caution">
    <text evidence="1">The sequence shown here is derived from an EMBL/GenBank/DDBJ whole genome shotgun (WGS) entry which is preliminary data.</text>
</comment>
<organism evidence="1 2">
    <name type="scientific">Rhipicephalus microplus</name>
    <name type="common">Cattle tick</name>
    <name type="synonym">Boophilus microplus</name>
    <dbReference type="NCBI Taxonomy" id="6941"/>
    <lineage>
        <taxon>Eukaryota</taxon>
        <taxon>Metazoa</taxon>
        <taxon>Ecdysozoa</taxon>
        <taxon>Arthropoda</taxon>
        <taxon>Chelicerata</taxon>
        <taxon>Arachnida</taxon>
        <taxon>Acari</taxon>
        <taxon>Parasitiformes</taxon>
        <taxon>Ixodida</taxon>
        <taxon>Ixodoidea</taxon>
        <taxon>Ixodidae</taxon>
        <taxon>Rhipicephalinae</taxon>
        <taxon>Rhipicephalus</taxon>
        <taxon>Boophilus</taxon>
    </lineage>
</organism>
<dbReference type="Proteomes" id="UP000821866">
    <property type="component" value="Chromosome 1"/>
</dbReference>
<dbReference type="AlphaFoldDB" id="A0A9J6F1E4"/>